<dbReference type="Proteomes" id="UP000018895">
    <property type="component" value="Unassembled WGS sequence"/>
</dbReference>
<dbReference type="AlphaFoldDB" id="W4QKI5"/>
<feature type="transmembrane region" description="Helical" evidence="1">
    <location>
        <begin position="189"/>
        <end position="216"/>
    </location>
</feature>
<dbReference type="RefSeq" id="WP_052016163.1">
    <property type="nucleotide sequence ID" value="NZ_BAUU01000041.1"/>
</dbReference>
<dbReference type="InterPro" id="IPR005625">
    <property type="entry name" value="PepSY-ass_TM"/>
</dbReference>
<dbReference type="Pfam" id="PF03929">
    <property type="entry name" value="PepSY_TM"/>
    <property type="match status" value="1"/>
</dbReference>
<dbReference type="PANTHER" id="PTHR34219:SF1">
    <property type="entry name" value="PEPSY DOMAIN-CONTAINING PROTEIN"/>
    <property type="match status" value="1"/>
</dbReference>
<name>W4QKI5_9BACI</name>
<dbReference type="STRING" id="1236971.JCM9152_4140"/>
<dbReference type="PANTHER" id="PTHR34219">
    <property type="entry name" value="IRON-REGULATED INNER MEMBRANE PROTEIN-RELATED"/>
    <property type="match status" value="1"/>
</dbReference>
<sequence>MGEQINRVATMTNTGYPPFALSFREKPESSVRTGDVADDVPWAAEQLDVPTSQVSTYLQIPLEHVVQIANIEDIQKPYTISLPQGETGVYTIATSHTRPLDNATLHIDQYSGAVLTDVRFDDYGMMAKAITIGIALHEGRLFGLPNQILGLLTCIGLIGLIVSSFMMWKRRKPTGKLGAPPTAKDRKQARVIFFIMLAFGIVMPLVGISIVVMYVVDRFLLSKFPKLKDWYS</sequence>
<evidence type="ECO:0000256" key="1">
    <source>
        <dbReference type="SAM" id="Phobius"/>
    </source>
</evidence>
<accession>W4QKI5</accession>
<organism evidence="2 3">
    <name type="scientific">Halalkalibacter hemicellulosilyticusJCM 9152</name>
    <dbReference type="NCBI Taxonomy" id="1236971"/>
    <lineage>
        <taxon>Bacteria</taxon>
        <taxon>Bacillati</taxon>
        <taxon>Bacillota</taxon>
        <taxon>Bacilli</taxon>
        <taxon>Bacillales</taxon>
        <taxon>Bacillaceae</taxon>
        <taxon>Halalkalibacter</taxon>
    </lineage>
</organism>
<comment type="caution">
    <text evidence="2">The sequence shown here is derived from an EMBL/GenBank/DDBJ whole genome shotgun (WGS) entry which is preliminary data.</text>
</comment>
<keyword evidence="3" id="KW-1185">Reference proteome</keyword>
<reference evidence="2" key="1">
    <citation type="journal article" date="2014" name="Genome Announc.">
        <title>Draft Genome Sequences of Three Alkaliphilic Bacillus Strains, Bacillus wakoensis JCM 9140T, Bacillus akibai JCM 9157T, and Bacillus hemicellulosilyticus JCM 9152T.</title>
        <authorList>
            <person name="Yuki M."/>
            <person name="Oshima K."/>
            <person name="Suda W."/>
            <person name="Oshida Y."/>
            <person name="Kitamura K."/>
            <person name="Iida T."/>
            <person name="Hattori M."/>
            <person name="Ohkuma M."/>
        </authorList>
    </citation>
    <scope>NUCLEOTIDE SEQUENCE [LARGE SCALE GENOMIC DNA]</scope>
    <source>
        <strain evidence="2">JCM 9152</strain>
    </source>
</reference>
<keyword evidence="1" id="KW-0812">Transmembrane</keyword>
<feature type="transmembrane region" description="Helical" evidence="1">
    <location>
        <begin position="148"/>
        <end position="168"/>
    </location>
</feature>
<gene>
    <name evidence="2" type="ORF">JCM9152_4140</name>
</gene>
<evidence type="ECO:0000313" key="3">
    <source>
        <dbReference type="Proteomes" id="UP000018895"/>
    </source>
</evidence>
<proteinExistence type="predicted"/>
<keyword evidence="1" id="KW-1133">Transmembrane helix</keyword>
<protein>
    <submittedName>
        <fullName evidence="2">Uncharacterized iron-regulated membrane protein</fullName>
    </submittedName>
</protein>
<dbReference type="EMBL" id="BAUU01000041">
    <property type="protein sequence ID" value="GAE32601.1"/>
    <property type="molecule type" value="Genomic_DNA"/>
</dbReference>
<keyword evidence="1" id="KW-0472">Membrane</keyword>
<evidence type="ECO:0000313" key="2">
    <source>
        <dbReference type="EMBL" id="GAE32601.1"/>
    </source>
</evidence>